<evidence type="ECO:0000256" key="4">
    <source>
        <dbReference type="ARBA" id="ARBA00022840"/>
    </source>
</evidence>
<dbReference type="AlphaFoldDB" id="A0AAF0FMV3"/>
<feature type="binding site" evidence="5">
    <location>
        <begin position="62"/>
        <end position="66"/>
    </location>
    <ligand>
        <name>ATP</name>
        <dbReference type="ChEBI" id="CHEBI:30616"/>
    </ligand>
</feature>
<evidence type="ECO:0000259" key="6">
    <source>
        <dbReference type="SMART" id="SM01074"/>
    </source>
</evidence>
<dbReference type="GO" id="GO:0006260">
    <property type="term" value="P:DNA replication"/>
    <property type="evidence" value="ECO:0007669"/>
    <property type="project" value="UniProtKB-UniRule"/>
</dbReference>
<dbReference type="GO" id="GO:0005524">
    <property type="term" value="F:ATP binding"/>
    <property type="evidence" value="ECO:0007669"/>
    <property type="project" value="UniProtKB-UniRule"/>
</dbReference>
<dbReference type="InterPro" id="IPR036388">
    <property type="entry name" value="WH-like_DNA-bd_sf"/>
</dbReference>
<accession>A0AAF0FMV3</accession>
<keyword evidence="8" id="KW-1185">Reference proteome</keyword>
<dbReference type="InterPro" id="IPR015163">
    <property type="entry name" value="Cdc6_C"/>
</dbReference>
<dbReference type="SMART" id="SM01074">
    <property type="entry name" value="Cdc6_C"/>
    <property type="match status" value="1"/>
</dbReference>
<keyword evidence="4 5" id="KW-0067">ATP-binding</keyword>
<organism evidence="7 8">
    <name type="scientific">Methanomicrobium antiquum</name>
    <dbReference type="NCBI Taxonomy" id="487686"/>
    <lineage>
        <taxon>Archaea</taxon>
        <taxon>Methanobacteriati</taxon>
        <taxon>Methanobacteriota</taxon>
        <taxon>Stenosarchaea group</taxon>
        <taxon>Methanomicrobia</taxon>
        <taxon>Methanomicrobiales</taxon>
        <taxon>Methanomicrobiaceae</taxon>
        <taxon>Methanomicrobium</taxon>
    </lineage>
</organism>
<protein>
    <recommendedName>
        <fullName evidence="5">ORC1-type DNA replication protein</fullName>
    </recommendedName>
</protein>
<proteinExistence type="inferred from homology"/>
<comment type="function">
    <text evidence="5">Involved in regulation of DNA replication.</text>
</comment>
<dbReference type="Proteomes" id="UP001218895">
    <property type="component" value="Chromosome"/>
</dbReference>
<dbReference type="Pfam" id="PF22703">
    <property type="entry name" value="Cdc6_lid"/>
    <property type="match status" value="1"/>
</dbReference>
<sequence length="374" mass="43135">MKKDLLMWDETLFRDIEVFETDYIPEQFNFRDSQVRELALNVRPGLRGARPLNIICRGLPGTGKTTSIKKLFSEIEEQTKKLIPVYINCQIDNTKFSIFSQIYKKLTNRPPPASGTSFKNLFDMVCKLVVENDAVLLVCLDDANYLLYEKEINKVLYTLLRSHESNEGVRIGIITVISDMNIDLMQEVDQRVSSVFRPSEIYFPPYEATEISDILDERVKQGLYPGVLSNSMLEVVVEQTMKSGDLRVGIDLLKRSALNAEIDARKEIEKDDICRAYTISKYIHLSQTVKTLSAEEKNLLKVLAQISLDEKEMSAGSVFEEFKKETKTGYTRYYEMVKKFDSMRLINLNYREGRGRTRVITLRYDPDRIIAILP</sequence>
<dbReference type="InterPro" id="IPR050311">
    <property type="entry name" value="ORC1/CDC6"/>
</dbReference>
<dbReference type="SUPFAM" id="SSF52540">
    <property type="entry name" value="P-loop containing nucleoside triphosphate hydrolases"/>
    <property type="match status" value="1"/>
</dbReference>
<dbReference type="Gene3D" id="1.10.10.10">
    <property type="entry name" value="Winged helix-like DNA-binding domain superfamily/Winged helix DNA-binding domain"/>
    <property type="match status" value="1"/>
</dbReference>
<feature type="binding site" evidence="5">
    <location>
        <position position="218"/>
    </location>
    <ligand>
        <name>ATP</name>
        <dbReference type="ChEBI" id="CHEBI:30616"/>
    </ligand>
</feature>
<dbReference type="InterPro" id="IPR049945">
    <property type="entry name" value="AAA_22"/>
</dbReference>
<keyword evidence="3 5" id="KW-0547">Nucleotide-binding</keyword>
<evidence type="ECO:0000313" key="8">
    <source>
        <dbReference type="Proteomes" id="UP001218895"/>
    </source>
</evidence>
<dbReference type="Pfam" id="PF13401">
    <property type="entry name" value="AAA_22"/>
    <property type="match status" value="1"/>
</dbReference>
<dbReference type="InterPro" id="IPR027417">
    <property type="entry name" value="P-loop_NTPase"/>
</dbReference>
<name>A0AAF0FMV3_9EURY</name>
<dbReference type="KEGG" id="manq:L1994_10955"/>
<dbReference type="GeneID" id="79950924"/>
<evidence type="ECO:0000313" key="7">
    <source>
        <dbReference type="EMBL" id="WFN36645.1"/>
    </source>
</evidence>
<dbReference type="InterPro" id="IPR055237">
    <property type="entry name" value="Cdc6_lid"/>
</dbReference>
<dbReference type="NCBIfam" id="NF001624">
    <property type="entry name" value="PRK00411.1-2"/>
    <property type="match status" value="1"/>
</dbReference>
<comment type="similarity">
    <text evidence="1 5">Belongs to the CDC6/cdc18 family.</text>
</comment>
<dbReference type="HAMAP" id="MF_01407">
    <property type="entry name" value="ORC1_type_DNA_replic_protein"/>
    <property type="match status" value="1"/>
</dbReference>
<feature type="domain" description="Cdc6 C-terminal" evidence="6">
    <location>
        <begin position="300"/>
        <end position="373"/>
    </location>
</feature>
<feature type="binding site" evidence="5">
    <location>
        <position position="206"/>
    </location>
    <ligand>
        <name>ATP</name>
        <dbReference type="ChEBI" id="CHEBI:30616"/>
    </ligand>
</feature>
<reference evidence="7" key="1">
    <citation type="submission" date="2022-01" db="EMBL/GenBank/DDBJ databases">
        <title>Complete genome of Methanomicrobium antiquum DSM 21220.</title>
        <authorList>
            <person name="Chen S.-C."/>
            <person name="You Y.-T."/>
            <person name="Zhou Y.-Z."/>
            <person name="Lai M.-C."/>
        </authorList>
    </citation>
    <scope>NUCLEOTIDE SEQUENCE</scope>
    <source>
        <strain evidence="7">DSM 21220</strain>
    </source>
</reference>
<evidence type="ECO:0000256" key="1">
    <source>
        <dbReference type="ARBA" id="ARBA00006184"/>
    </source>
</evidence>
<dbReference type="RefSeq" id="WP_278099480.1">
    <property type="nucleotide sequence ID" value="NZ_CP091092.1"/>
</dbReference>
<evidence type="ECO:0000256" key="5">
    <source>
        <dbReference type="HAMAP-Rule" id="MF_01407"/>
    </source>
</evidence>
<dbReference type="SUPFAM" id="SSF46785">
    <property type="entry name" value="Winged helix' DNA-binding domain"/>
    <property type="match status" value="1"/>
</dbReference>
<evidence type="ECO:0000256" key="3">
    <source>
        <dbReference type="ARBA" id="ARBA00022741"/>
    </source>
</evidence>
<keyword evidence="2 5" id="KW-0235">DNA replication</keyword>
<gene>
    <name evidence="7" type="ORF">L1994_10955</name>
</gene>
<dbReference type="InterPro" id="IPR036390">
    <property type="entry name" value="WH_DNA-bd_sf"/>
</dbReference>
<dbReference type="PANTHER" id="PTHR10763:SF26">
    <property type="entry name" value="CELL DIVISION CONTROL PROTEIN 6 HOMOLOG"/>
    <property type="match status" value="1"/>
</dbReference>
<dbReference type="GO" id="GO:0016887">
    <property type="term" value="F:ATP hydrolysis activity"/>
    <property type="evidence" value="ECO:0007669"/>
    <property type="project" value="InterPro"/>
</dbReference>
<dbReference type="InterPro" id="IPR014277">
    <property type="entry name" value="Orc1/Cdc6_arc"/>
</dbReference>
<dbReference type="EMBL" id="CP091092">
    <property type="protein sequence ID" value="WFN36645.1"/>
    <property type="molecule type" value="Genomic_DNA"/>
</dbReference>
<dbReference type="PANTHER" id="PTHR10763">
    <property type="entry name" value="CELL DIVISION CONTROL PROTEIN 6-RELATED"/>
    <property type="match status" value="1"/>
</dbReference>
<dbReference type="Gene3D" id="3.40.50.300">
    <property type="entry name" value="P-loop containing nucleotide triphosphate hydrolases"/>
    <property type="match status" value="1"/>
</dbReference>
<dbReference type="NCBIfam" id="TIGR02928">
    <property type="entry name" value="orc1/cdc6 family replication initiation protein"/>
    <property type="match status" value="1"/>
</dbReference>
<evidence type="ECO:0000256" key="2">
    <source>
        <dbReference type="ARBA" id="ARBA00022705"/>
    </source>
</evidence>
<dbReference type="Gene3D" id="1.10.8.60">
    <property type="match status" value="1"/>
</dbReference>
<dbReference type="NCBIfam" id="NF001626">
    <property type="entry name" value="PRK00411.1-5"/>
    <property type="match status" value="1"/>
</dbReference>